<proteinExistence type="predicted"/>
<keyword evidence="1" id="KW-0547">Nucleotide-binding</keyword>
<dbReference type="GO" id="GO:0015098">
    <property type="term" value="F:molybdate ion transmembrane transporter activity"/>
    <property type="evidence" value="ECO:0007669"/>
    <property type="project" value="InterPro"/>
</dbReference>
<dbReference type="InterPro" id="IPR011868">
    <property type="entry name" value="ModC_ABC_ATP-bd"/>
</dbReference>
<dbReference type="PANTHER" id="PTHR43514">
    <property type="entry name" value="ABC TRANSPORTER I FAMILY MEMBER 10"/>
    <property type="match status" value="1"/>
</dbReference>
<dbReference type="PANTHER" id="PTHR43514:SF4">
    <property type="entry name" value="ABC TRANSPORTER I FAMILY MEMBER 10"/>
    <property type="match status" value="1"/>
</dbReference>
<dbReference type="GO" id="GO:0140359">
    <property type="term" value="F:ABC-type transporter activity"/>
    <property type="evidence" value="ECO:0007669"/>
    <property type="project" value="InterPro"/>
</dbReference>
<evidence type="ECO:0000313" key="4">
    <source>
        <dbReference type="Proteomes" id="UP000320431"/>
    </source>
</evidence>
<dbReference type="NCBIfam" id="TIGR02142">
    <property type="entry name" value="modC_ABC"/>
    <property type="match status" value="1"/>
</dbReference>
<dbReference type="InterPro" id="IPR027417">
    <property type="entry name" value="P-loop_NTPase"/>
</dbReference>
<dbReference type="InterPro" id="IPR003593">
    <property type="entry name" value="AAA+_ATPase"/>
</dbReference>
<dbReference type="SUPFAM" id="SSF52540">
    <property type="entry name" value="P-loop containing nucleoside triphosphate hydrolases"/>
    <property type="match status" value="1"/>
</dbReference>
<evidence type="ECO:0000313" key="3">
    <source>
        <dbReference type="EMBL" id="KAB8181281.1"/>
    </source>
</evidence>
<dbReference type="Proteomes" id="UP000320431">
    <property type="component" value="Unassembled WGS sequence"/>
</dbReference>
<dbReference type="EMBL" id="VICD02000206">
    <property type="protein sequence ID" value="KAB8181281.1"/>
    <property type="molecule type" value="Genomic_DNA"/>
</dbReference>
<reference evidence="3 4" key="1">
    <citation type="submission" date="2019-10" db="EMBL/GenBank/DDBJ databases">
        <title>Lysobacter alkalisoli sp. nov., isolated from saline-alkaline soil.</title>
        <authorList>
            <person name="Sun J.-Q."/>
        </authorList>
    </citation>
    <scope>NUCLEOTIDE SEQUENCE [LARGE SCALE GENOMIC DNA]</scope>
    <source>
        <strain evidence="3 4">KCTC 42381</strain>
    </source>
</reference>
<sequence length="218" mass="24386">MAGAPPAGRRRGMSLRIDVALRRGGFQRRIRIESEARVTALLGPSGAGKTTLLNAIAGLVRPVRGRIQVEGRVLFDDAARIDLPPHLRRIGYVFQDARLFPHLDVRHNLRYGRHGRDGDARFGFDAITALLGIGHLLDRRTRNLSGGEAQRVALGRALLSQPDLLLMDEPLAALDEARRGELIPYLQRVRDEVRLPIVYVSHQRDEVERLADEVHVLE</sequence>
<dbReference type="Gene3D" id="3.40.50.300">
    <property type="entry name" value="P-loop containing nucleotide triphosphate hydrolases"/>
    <property type="match status" value="1"/>
</dbReference>
<dbReference type="InterPro" id="IPR003439">
    <property type="entry name" value="ABC_transporter-like_ATP-bd"/>
</dbReference>
<organism evidence="3 4">
    <name type="scientific">Marilutibacter maris</name>
    <dbReference type="NCBI Taxonomy" id="1605891"/>
    <lineage>
        <taxon>Bacteria</taxon>
        <taxon>Pseudomonadati</taxon>
        <taxon>Pseudomonadota</taxon>
        <taxon>Gammaproteobacteria</taxon>
        <taxon>Lysobacterales</taxon>
        <taxon>Lysobacteraceae</taxon>
        <taxon>Marilutibacter</taxon>
    </lineage>
</organism>
<dbReference type="InterPro" id="IPR017871">
    <property type="entry name" value="ABC_transporter-like_CS"/>
</dbReference>
<dbReference type="GO" id="GO:0005524">
    <property type="term" value="F:ATP binding"/>
    <property type="evidence" value="ECO:0007669"/>
    <property type="project" value="UniProtKB-KW"/>
</dbReference>
<evidence type="ECO:0000256" key="2">
    <source>
        <dbReference type="ARBA" id="ARBA00022840"/>
    </source>
</evidence>
<accession>A0A508AP69</accession>
<dbReference type="GO" id="GO:0016020">
    <property type="term" value="C:membrane"/>
    <property type="evidence" value="ECO:0007669"/>
    <property type="project" value="InterPro"/>
</dbReference>
<dbReference type="GO" id="GO:0016887">
    <property type="term" value="F:ATP hydrolysis activity"/>
    <property type="evidence" value="ECO:0007669"/>
    <property type="project" value="InterPro"/>
</dbReference>
<dbReference type="AlphaFoldDB" id="A0A508AP69"/>
<keyword evidence="2 3" id="KW-0067">ATP-binding</keyword>
<dbReference type="SMART" id="SM00382">
    <property type="entry name" value="AAA"/>
    <property type="match status" value="1"/>
</dbReference>
<dbReference type="InterPro" id="IPR050334">
    <property type="entry name" value="Molybdenum_import_ModC"/>
</dbReference>
<dbReference type="OrthoDB" id="9783924at2"/>
<comment type="caution">
    <text evidence="3">The sequence shown here is derived from an EMBL/GenBank/DDBJ whole genome shotgun (WGS) entry which is preliminary data.</text>
</comment>
<gene>
    <name evidence="3" type="primary">modC</name>
    <name evidence="3" type="ORF">FKV24_011735</name>
</gene>
<evidence type="ECO:0000256" key="1">
    <source>
        <dbReference type="ARBA" id="ARBA00022741"/>
    </source>
</evidence>
<dbReference type="PROSITE" id="PS00211">
    <property type="entry name" value="ABC_TRANSPORTER_1"/>
    <property type="match status" value="1"/>
</dbReference>
<dbReference type="Pfam" id="PF00005">
    <property type="entry name" value="ABC_tran"/>
    <property type="match status" value="1"/>
</dbReference>
<name>A0A508AP69_9GAMM</name>
<protein>
    <submittedName>
        <fullName evidence="3">Molybdenum ABC transporter ATP-binding protein</fullName>
    </submittedName>
</protein>
<dbReference type="PROSITE" id="PS50893">
    <property type="entry name" value="ABC_TRANSPORTER_2"/>
    <property type="match status" value="1"/>
</dbReference>